<dbReference type="EMBL" id="AP022660">
    <property type="protein sequence ID" value="BCA51658.1"/>
    <property type="molecule type" value="Genomic_DNA"/>
</dbReference>
<reference evidence="1 6" key="3">
    <citation type="submission" date="2020-02" db="EMBL/GenBank/DDBJ databases">
        <title>Whole-genome sequencing and comparative analysis of the genomes of Bacteroides thetaiotaomicron and Escherichia coli isolated from a healthy resident in Vietnam.</title>
        <authorList>
            <person name="Mohsin M."/>
            <person name="Tanaka K."/>
            <person name="Kawahara R."/>
            <person name="Kondo S."/>
            <person name="Noguchi H."/>
            <person name="Motooka D."/>
            <person name="Nakamura S."/>
            <person name="Khong D.T."/>
            <person name="Nguyen T.N."/>
            <person name="Tran H.T."/>
            <person name="Yamamoto Y."/>
        </authorList>
    </citation>
    <scope>NUCLEOTIDE SEQUENCE [LARGE SCALE GENOMIC DNA]</scope>
    <source>
        <strain evidence="1 6">F9-2</strain>
    </source>
</reference>
<dbReference type="EMBL" id="WCSY01000031">
    <property type="protein sequence ID" value="KAB4306250.1"/>
    <property type="molecule type" value="Genomic_DNA"/>
</dbReference>
<evidence type="ECO:0000313" key="3">
    <source>
        <dbReference type="EMBL" id="RHD81803.1"/>
    </source>
</evidence>
<evidence type="ECO:0000313" key="1">
    <source>
        <dbReference type="EMBL" id="BCA51658.1"/>
    </source>
</evidence>
<sequence length="63" mass="7464">MFFTYILFIETNVSKIFGIYLFCAKAIIIFPASIQQITTSPYLQKQMTYLKYLNIYPEFISSF</sequence>
<evidence type="ECO:0000313" key="2">
    <source>
        <dbReference type="EMBL" id="KAB4306250.1"/>
    </source>
</evidence>
<evidence type="ECO:0000313" key="6">
    <source>
        <dbReference type="Proteomes" id="UP000500882"/>
    </source>
</evidence>
<reference evidence="3 4" key="1">
    <citation type="submission" date="2018-08" db="EMBL/GenBank/DDBJ databases">
        <title>A genome reference for cultivated species of the human gut microbiota.</title>
        <authorList>
            <person name="Zou Y."/>
            <person name="Xue W."/>
            <person name="Luo G."/>
        </authorList>
    </citation>
    <scope>NUCLEOTIDE SEQUENCE [LARGE SCALE GENOMIC DNA]</scope>
    <source>
        <strain evidence="3 4">AM30-26</strain>
    </source>
</reference>
<dbReference type="Proteomes" id="UP000500882">
    <property type="component" value="Chromosome"/>
</dbReference>
<dbReference type="Proteomes" id="UP000284785">
    <property type="component" value="Unassembled WGS sequence"/>
</dbReference>
<evidence type="ECO:0000313" key="5">
    <source>
        <dbReference type="Proteomes" id="UP000440614"/>
    </source>
</evidence>
<evidence type="ECO:0000313" key="4">
    <source>
        <dbReference type="Proteomes" id="UP000284785"/>
    </source>
</evidence>
<proteinExistence type="predicted"/>
<organism evidence="3 4">
    <name type="scientific">Bacteroides thetaiotaomicron</name>
    <dbReference type="NCBI Taxonomy" id="818"/>
    <lineage>
        <taxon>Bacteria</taxon>
        <taxon>Pseudomonadati</taxon>
        <taxon>Bacteroidota</taxon>
        <taxon>Bacteroidia</taxon>
        <taxon>Bacteroidales</taxon>
        <taxon>Bacteroidaceae</taxon>
        <taxon>Bacteroides</taxon>
    </lineage>
</organism>
<protein>
    <submittedName>
        <fullName evidence="3">Uncharacterized protein</fullName>
    </submittedName>
</protein>
<reference evidence="2 5" key="2">
    <citation type="journal article" date="2019" name="Nat. Med.">
        <title>A library of human gut bacterial isolates paired with longitudinal multiomics data enables mechanistic microbiome research.</title>
        <authorList>
            <person name="Poyet M."/>
            <person name="Groussin M."/>
            <person name="Gibbons S.M."/>
            <person name="Avila-Pacheco J."/>
            <person name="Jiang X."/>
            <person name="Kearney S.M."/>
            <person name="Perrotta A.R."/>
            <person name="Berdy B."/>
            <person name="Zhao S."/>
            <person name="Lieberman T.D."/>
            <person name="Swanson P.K."/>
            <person name="Smith M."/>
            <person name="Roesemann S."/>
            <person name="Alexander J.E."/>
            <person name="Rich S.A."/>
            <person name="Livny J."/>
            <person name="Vlamakis H."/>
            <person name="Clish C."/>
            <person name="Bullock K."/>
            <person name="Deik A."/>
            <person name="Scott J."/>
            <person name="Pierce K.A."/>
            <person name="Xavier R.J."/>
            <person name="Alm E.J."/>
        </authorList>
    </citation>
    <scope>NUCLEOTIDE SEQUENCE [LARGE SCALE GENOMIC DNA]</scope>
    <source>
        <strain evidence="2 5">BIOML-A188</strain>
    </source>
</reference>
<dbReference type="Proteomes" id="UP000440614">
    <property type="component" value="Unassembled WGS sequence"/>
</dbReference>
<accession>A0A412GEI4</accession>
<name>A0A412GEI4_BACT4</name>
<dbReference type="EMBL" id="QSJP01000029">
    <property type="protein sequence ID" value="RHD81803.1"/>
    <property type="molecule type" value="Genomic_DNA"/>
</dbReference>
<gene>
    <name evidence="1" type="ORF">BatF92_36000</name>
    <name evidence="3" type="ORF">DW780_23565</name>
    <name evidence="2" type="ORF">GAO51_24275</name>
</gene>
<dbReference type="AlphaFoldDB" id="A0A412GEI4"/>